<feature type="region of interest" description="Disordered" evidence="6">
    <location>
        <begin position="597"/>
        <end position="621"/>
    </location>
</feature>
<keyword evidence="1" id="KW-0808">Transferase</keyword>
<accession>A0A417Y4W2</accession>
<dbReference type="CDD" id="cd14014">
    <property type="entry name" value="STKc_PknB_like"/>
    <property type="match status" value="1"/>
</dbReference>
<evidence type="ECO:0000259" key="7">
    <source>
        <dbReference type="PROSITE" id="PS50011"/>
    </source>
</evidence>
<organism evidence="8 9">
    <name type="scientific">Nocardioides immobilis</name>
    <dbReference type="NCBI Taxonomy" id="2049295"/>
    <lineage>
        <taxon>Bacteria</taxon>
        <taxon>Bacillati</taxon>
        <taxon>Actinomycetota</taxon>
        <taxon>Actinomycetes</taxon>
        <taxon>Propionibacteriales</taxon>
        <taxon>Nocardioidaceae</taxon>
        <taxon>Nocardioides</taxon>
    </lineage>
</organism>
<dbReference type="Proteomes" id="UP000283644">
    <property type="component" value="Unassembled WGS sequence"/>
</dbReference>
<dbReference type="InterPro" id="IPR011009">
    <property type="entry name" value="Kinase-like_dom_sf"/>
</dbReference>
<evidence type="ECO:0000256" key="3">
    <source>
        <dbReference type="ARBA" id="ARBA00022777"/>
    </source>
</evidence>
<evidence type="ECO:0000256" key="6">
    <source>
        <dbReference type="SAM" id="MobiDB-lite"/>
    </source>
</evidence>
<feature type="domain" description="Protein kinase" evidence="7">
    <location>
        <begin position="50"/>
        <end position="297"/>
    </location>
</feature>
<comment type="caution">
    <text evidence="8">The sequence shown here is derived from an EMBL/GenBank/DDBJ whole genome shotgun (WGS) entry which is preliminary data.</text>
</comment>
<dbReference type="InterPro" id="IPR008266">
    <property type="entry name" value="Tyr_kinase_AS"/>
</dbReference>
<dbReference type="OrthoDB" id="9762169at2"/>
<keyword evidence="9" id="KW-1185">Reference proteome</keyword>
<proteinExistence type="predicted"/>
<dbReference type="Gene3D" id="3.30.200.20">
    <property type="entry name" value="Phosphorylase Kinase, domain 1"/>
    <property type="match status" value="1"/>
</dbReference>
<evidence type="ECO:0000313" key="9">
    <source>
        <dbReference type="Proteomes" id="UP000283644"/>
    </source>
</evidence>
<dbReference type="AlphaFoldDB" id="A0A417Y4W2"/>
<dbReference type="PROSITE" id="PS00109">
    <property type="entry name" value="PROTEIN_KINASE_TYR"/>
    <property type="match status" value="1"/>
</dbReference>
<reference evidence="8 9" key="1">
    <citation type="submission" date="2018-09" db="EMBL/GenBank/DDBJ databases">
        <title>Genome sequencing of Nocardioides immobilis CCTCC AB 2017083 for comparison to Nocardioides silvaticus.</title>
        <authorList>
            <person name="Li C."/>
            <person name="Wang G."/>
        </authorList>
    </citation>
    <scope>NUCLEOTIDE SEQUENCE [LARGE SCALE GENOMIC DNA]</scope>
    <source>
        <strain evidence="8 9">CCTCC AB 2017083</strain>
    </source>
</reference>
<protein>
    <recommendedName>
        <fullName evidence="7">Protein kinase domain-containing protein</fullName>
    </recommendedName>
</protein>
<evidence type="ECO:0000256" key="2">
    <source>
        <dbReference type="ARBA" id="ARBA00022741"/>
    </source>
</evidence>
<sequence>MGRLPETSADARLRGLRCCSRDRTKVDGSWRGRTRQQERRANLGERFGDYSVIRRLGGGGFGTVYLAESRDGVTVAVKVLNDHRDPTARELFRRELEAAQRVDTRHVAQVHDFDLDADPPWIAFRAVGTLTLKEAARSHETSERALLLALMGAARGLAAMHRAGLTHRDISPDNILVTPTDGVLIDLGLATLGTNTPYSQMLAGKMAYLAPEQWTSSAVTPASDIWQWGVTATKALSGHLPFPPARTPQEQQRLAAEQAPDLFGVGVAADVVAACLRKDPLLRPTAGELVETLRGLLRSPELTGRRLSRRRHTDMLDREAVTEVTRLDVSADGKLYVGAWVPEIERSRGVVSYWRTNAGDVNIRLGDRVAIGWDDRDRVHVGAVLTSLRTGAERSPKLPTNCSSCGTRLEPGYNDGRFCSNEEFCSSLVLPRIKQHLGLARFMRHEQTDFTRSDAVHAVTSRLLERGLFRNEGDLYAQDRSSVAKAVSSMRSPAPDWFLDDWTLSQNRPFVATVATMTPTDSWEAKKLVKALPTLDLLLGASEQQLLEALTPRLQYWSDEECQDERSANQRKAARLRAWLDVDWHVRVLRGMEAAGVPMRHNSGDTWPPRRPRQEPPSLSP</sequence>
<evidence type="ECO:0000256" key="1">
    <source>
        <dbReference type="ARBA" id="ARBA00022679"/>
    </source>
</evidence>
<dbReference type="InterPro" id="IPR000719">
    <property type="entry name" value="Prot_kinase_dom"/>
</dbReference>
<feature type="binding site" evidence="5">
    <location>
        <position position="78"/>
    </location>
    <ligand>
        <name>ATP</name>
        <dbReference type="ChEBI" id="CHEBI:30616"/>
    </ligand>
</feature>
<dbReference type="PANTHER" id="PTHR43289:SF34">
    <property type="entry name" value="SERINE_THREONINE-PROTEIN KINASE YBDM-RELATED"/>
    <property type="match status" value="1"/>
</dbReference>
<gene>
    <name evidence="8" type="ORF">D0Z08_07605</name>
</gene>
<dbReference type="InterPro" id="IPR017441">
    <property type="entry name" value="Protein_kinase_ATP_BS"/>
</dbReference>
<keyword evidence="4 5" id="KW-0067">ATP-binding</keyword>
<dbReference type="Gene3D" id="1.10.510.10">
    <property type="entry name" value="Transferase(Phosphotransferase) domain 1"/>
    <property type="match status" value="1"/>
</dbReference>
<dbReference type="EMBL" id="QXGH01000012">
    <property type="protein sequence ID" value="RHW27544.1"/>
    <property type="molecule type" value="Genomic_DNA"/>
</dbReference>
<dbReference type="SUPFAM" id="SSF56112">
    <property type="entry name" value="Protein kinase-like (PK-like)"/>
    <property type="match status" value="1"/>
</dbReference>
<evidence type="ECO:0000256" key="5">
    <source>
        <dbReference type="PROSITE-ProRule" id="PRU10141"/>
    </source>
</evidence>
<keyword evidence="2 5" id="KW-0547">Nucleotide-binding</keyword>
<dbReference type="PROSITE" id="PS50011">
    <property type="entry name" value="PROTEIN_KINASE_DOM"/>
    <property type="match status" value="1"/>
</dbReference>
<name>A0A417Y4W2_9ACTN</name>
<dbReference type="GO" id="GO:0004674">
    <property type="term" value="F:protein serine/threonine kinase activity"/>
    <property type="evidence" value="ECO:0007669"/>
    <property type="project" value="TreeGrafter"/>
</dbReference>
<keyword evidence="3" id="KW-0418">Kinase</keyword>
<dbReference type="PANTHER" id="PTHR43289">
    <property type="entry name" value="MITOGEN-ACTIVATED PROTEIN KINASE KINASE KINASE 20-RELATED"/>
    <property type="match status" value="1"/>
</dbReference>
<dbReference type="GO" id="GO:0005524">
    <property type="term" value="F:ATP binding"/>
    <property type="evidence" value="ECO:0007669"/>
    <property type="project" value="UniProtKB-UniRule"/>
</dbReference>
<dbReference type="PROSITE" id="PS00107">
    <property type="entry name" value="PROTEIN_KINASE_ATP"/>
    <property type="match status" value="1"/>
</dbReference>
<evidence type="ECO:0000256" key="4">
    <source>
        <dbReference type="ARBA" id="ARBA00022840"/>
    </source>
</evidence>
<dbReference type="Pfam" id="PF00069">
    <property type="entry name" value="Pkinase"/>
    <property type="match status" value="1"/>
</dbReference>
<evidence type="ECO:0000313" key="8">
    <source>
        <dbReference type="EMBL" id="RHW27544.1"/>
    </source>
</evidence>